<dbReference type="InterPro" id="IPR034660">
    <property type="entry name" value="DinB/YfiT-like"/>
</dbReference>
<feature type="domain" description="Mycothiol-dependent maleylpyruvate isomerase metal-binding" evidence="2">
    <location>
        <begin position="6"/>
        <end position="119"/>
    </location>
</feature>
<evidence type="ECO:0000259" key="1">
    <source>
        <dbReference type="Pfam" id="PF07398"/>
    </source>
</evidence>
<name>A0A934V3D7_9PSEU</name>
<dbReference type="EMBL" id="JAENJH010000002">
    <property type="protein sequence ID" value="MBK1784227.1"/>
    <property type="molecule type" value="Genomic_DNA"/>
</dbReference>
<dbReference type="NCBIfam" id="TIGR03083">
    <property type="entry name" value="maleylpyruvate isomerase family mycothiol-dependent enzyme"/>
    <property type="match status" value="1"/>
</dbReference>
<accession>A0A934V3D7</accession>
<evidence type="ECO:0000313" key="3">
    <source>
        <dbReference type="EMBL" id="MBK1784227.1"/>
    </source>
</evidence>
<evidence type="ECO:0000313" key="4">
    <source>
        <dbReference type="Proteomes" id="UP000635245"/>
    </source>
</evidence>
<comment type="caution">
    <text evidence="3">The sequence shown here is derived from an EMBL/GenBank/DDBJ whole genome shotgun (WGS) entry which is preliminary data.</text>
</comment>
<dbReference type="AlphaFoldDB" id="A0A934V3D7"/>
<keyword evidence="3" id="KW-0413">Isomerase</keyword>
<dbReference type="SUPFAM" id="SSF109854">
    <property type="entry name" value="DinB/YfiT-like putative metalloenzymes"/>
    <property type="match status" value="1"/>
</dbReference>
<evidence type="ECO:0000259" key="2">
    <source>
        <dbReference type="Pfam" id="PF11716"/>
    </source>
</evidence>
<sequence length="229" mass="24737">METHSDGLRTAAVAAGPDAPVPTCPKWTTKRLVRHIARVHSWVAAALTDPSGEHVRAGTPPEDWAALLTWWDERRDDLRAAFDVAPDSPAWQAFPVLEPVAASWARRQAHEAAIHRVDAELAAGADTVAFAADFAADGIDELLTMLVLRRGDWSGFTARGCVQVHAEDAGRLWSVWLVPGEAPQLGEEPVEPALTVEGTADAVYRTLWRRPGAARVTGDVALLEPLTPP</sequence>
<feature type="domain" description="MDMPI C-terminal" evidence="1">
    <location>
        <begin position="133"/>
        <end position="224"/>
    </location>
</feature>
<dbReference type="Pfam" id="PF11716">
    <property type="entry name" value="MDMPI_N"/>
    <property type="match status" value="1"/>
</dbReference>
<reference evidence="3" key="1">
    <citation type="submission" date="2020-12" db="EMBL/GenBank/DDBJ databases">
        <title>Prauserella sp. ASG 168, a novel actinomycete isolated from cave rock.</title>
        <authorList>
            <person name="Suriyachadkun C."/>
        </authorList>
    </citation>
    <scope>NUCLEOTIDE SEQUENCE</scope>
    <source>
        <strain evidence="3">ASG 168</strain>
    </source>
</reference>
<dbReference type="Pfam" id="PF07398">
    <property type="entry name" value="MDMPI_C"/>
    <property type="match status" value="1"/>
</dbReference>
<dbReference type="InterPro" id="IPR017517">
    <property type="entry name" value="Maleyloyr_isom"/>
</dbReference>
<dbReference type="GO" id="GO:0016853">
    <property type="term" value="F:isomerase activity"/>
    <property type="evidence" value="ECO:0007669"/>
    <property type="project" value="UniProtKB-KW"/>
</dbReference>
<dbReference type="InterPro" id="IPR024344">
    <property type="entry name" value="MDMPI_metal-binding"/>
</dbReference>
<protein>
    <submittedName>
        <fullName evidence="3">Maleylpyruvate isomerase family mycothiol-dependent enzyme</fullName>
    </submittedName>
</protein>
<dbReference type="GO" id="GO:0005886">
    <property type="term" value="C:plasma membrane"/>
    <property type="evidence" value="ECO:0007669"/>
    <property type="project" value="TreeGrafter"/>
</dbReference>
<dbReference type="GO" id="GO:0046872">
    <property type="term" value="F:metal ion binding"/>
    <property type="evidence" value="ECO:0007669"/>
    <property type="project" value="InterPro"/>
</dbReference>
<proteinExistence type="predicted"/>
<gene>
    <name evidence="3" type="ORF">JHE00_07785</name>
</gene>
<keyword evidence="4" id="KW-1185">Reference proteome</keyword>
<dbReference type="PANTHER" id="PTHR40758:SF1">
    <property type="entry name" value="CONSERVED PROTEIN"/>
    <property type="match status" value="1"/>
</dbReference>
<organism evidence="3 4">
    <name type="scientific">Prauserella cavernicola</name>
    <dbReference type="NCBI Taxonomy" id="2800127"/>
    <lineage>
        <taxon>Bacteria</taxon>
        <taxon>Bacillati</taxon>
        <taxon>Actinomycetota</taxon>
        <taxon>Actinomycetes</taxon>
        <taxon>Pseudonocardiales</taxon>
        <taxon>Pseudonocardiaceae</taxon>
        <taxon>Prauserella</taxon>
    </lineage>
</organism>
<dbReference type="PANTHER" id="PTHR40758">
    <property type="entry name" value="CONSERVED PROTEIN"/>
    <property type="match status" value="1"/>
</dbReference>
<dbReference type="InterPro" id="IPR010872">
    <property type="entry name" value="MDMPI_C-term_domain"/>
</dbReference>
<dbReference type="Proteomes" id="UP000635245">
    <property type="component" value="Unassembled WGS sequence"/>
</dbReference>